<dbReference type="PROSITE" id="PS00141">
    <property type="entry name" value="ASP_PROTEASE"/>
    <property type="match status" value="1"/>
</dbReference>
<keyword evidence="3 9" id="KW-0732">Signal</keyword>
<feature type="active site" evidence="6">
    <location>
        <position position="83"/>
    </location>
</feature>
<dbReference type="InterPro" id="IPR033876">
    <property type="entry name" value="SAP-like"/>
</dbReference>
<dbReference type="SUPFAM" id="SSF50630">
    <property type="entry name" value="Acid proteases"/>
    <property type="match status" value="1"/>
</dbReference>
<protein>
    <recommendedName>
        <fullName evidence="10">Peptidase A1 domain-containing protein</fullName>
    </recommendedName>
</protein>
<sequence>MRTFIDSTVFWAVLGASSIVKASPVTQESNGFLSLPVSRDIANQDHFLDRREETSAVLHDLLNSYSVQLEIGTPGQRVSVTIDTGSDMLWVNPKCSFYSSSQPSLCFGKVQYNTSASSTWRNLTKPFEQLYGLGGASGTFSTDRIGIYGSKTVLNDVQFGVATNSSNQNLGVLGVGWGSNLGYKSFIDELASQKVTNSKAFSLSLGSRDNNESAIIFGGVDTKKFSGPLTTKPILPPQRGETGDRYWIQLDSIGLSGGSYGTKTINKTSLPVIFDSGSTYHFLPDETNSQIALSLGGNGKISLNGGFQVPCDAQRSSVTMDFKFGDMTIRVPLRESIIPTGGKCYVASLTQEPRFKGLNILGDNFLRSAYVVFDQDKRQISLAQSANCGRNEQAITTAGAADFFGECGGARKNVAVTTSNSLSVLWGLAVVAATALCL</sequence>
<keyword evidence="5 8" id="KW-0378">Hydrolase</keyword>
<evidence type="ECO:0000256" key="4">
    <source>
        <dbReference type="ARBA" id="ARBA00022750"/>
    </source>
</evidence>
<evidence type="ECO:0000259" key="10">
    <source>
        <dbReference type="PROSITE" id="PS51767"/>
    </source>
</evidence>
<feature type="signal peptide" evidence="9">
    <location>
        <begin position="1"/>
        <end position="22"/>
    </location>
</feature>
<evidence type="ECO:0000256" key="7">
    <source>
        <dbReference type="PIRSR" id="PIRSR601461-2"/>
    </source>
</evidence>
<reference evidence="11" key="1">
    <citation type="submission" date="2021-03" db="EMBL/GenBank/DDBJ databases">
        <title>Revisited historic fungal species revealed as producer of novel bioactive compounds through whole genome sequencing and comparative genomics.</title>
        <authorList>
            <person name="Vignolle G.A."/>
            <person name="Hochenegger N."/>
            <person name="Mach R.L."/>
            <person name="Mach-Aigner A.R."/>
            <person name="Javad Rahimi M."/>
            <person name="Salim K.A."/>
            <person name="Chan C.M."/>
            <person name="Lim L.B.L."/>
            <person name="Cai F."/>
            <person name="Druzhinina I.S."/>
            <person name="U'Ren J.M."/>
            <person name="Derntl C."/>
        </authorList>
    </citation>
    <scope>NUCLEOTIDE SEQUENCE</scope>
    <source>
        <strain evidence="11">TUCIM 5799</strain>
    </source>
</reference>
<keyword evidence="2 8" id="KW-0645">Protease</keyword>
<evidence type="ECO:0000256" key="6">
    <source>
        <dbReference type="PIRSR" id="PIRSR601461-1"/>
    </source>
</evidence>
<evidence type="ECO:0000313" key="12">
    <source>
        <dbReference type="Proteomes" id="UP000829685"/>
    </source>
</evidence>
<evidence type="ECO:0000256" key="2">
    <source>
        <dbReference type="ARBA" id="ARBA00022670"/>
    </source>
</evidence>
<evidence type="ECO:0000256" key="3">
    <source>
        <dbReference type="ARBA" id="ARBA00022729"/>
    </source>
</evidence>
<dbReference type="AlphaFoldDB" id="A0A9P9WX69"/>
<proteinExistence type="inferred from homology"/>
<evidence type="ECO:0000256" key="1">
    <source>
        <dbReference type="ARBA" id="ARBA00007447"/>
    </source>
</evidence>
<feature type="disulfide bond" evidence="7">
    <location>
        <begin position="311"/>
        <end position="344"/>
    </location>
</feature>
<feature type="chain" id="PRO_5040277544" description="Peptidase A1 domain-containing protein" evidence="9">
    <location>
        <begin position="23"/>
        <end position="438"/>
    </location>
</feature>
<dbReference type="Gene3D" id="2.40.70.10">
    <property type="entry name" value="Acid Proteases"/>
    <property type="match status" value="2"/>
</dbReference>
<accession>A0A9P9WX69</accession>
<evidence type="ECO:0000256" key="8">
    <source>
        <dbReference type="RuleBase" id="RU000454"/>
    </source>
</evidence>
<feature type="active site" evidence="6">
    <location>
        <position position="275"/>
    </location>
</feature>
<dbReference type="PRINTS" id="PR00792">
    <property type="entry name" value="PEPSIN"/>
</dbReference>
<comment type="similarity">
    <text evidence="1 8">Belongs to the peptidase A1 family.</text>
</comment>
<dbReference type="PROSITE" id="PS51767">
    <property type="entry name" value="PEPTIDASE_A1"/>
    <property type="match status" value="1"/>
</dbReference>
<keyword evidence="4 8" id="KW-0064">Aspartyl protease</keyword>
<dbReference type="InterPro" id="IPR033121">
    <property type="entry name" value="PEPTIDASE_A1"/>
</dbReference>
<keyword evidence="12" id="KW-1185">Reference proteome</keyword>
<dbReference type="CDD" id="cd05474">
    <property type="entry name" value="SAP_like"/>
    <property type="match status" value="1"/>
</dbReference>
<dbReference type="InterPro" id="IPR001461">
    <property type="entry name" value="Aspartic_peptidase_A1"/>
</dbReference>
<gene>
    <name evidence="11" type="ORF">JX265_001010</name>
</gene>
<feature type="domain" description="Peptidase A1" evidence="10">
    <location>
        <begin position="65"/>
        <end position="383"/>
    </location>
</feature>
<evidence type="ECO:0000256" key="5">
    <source>
        <dbReference type="ARBA" id="ARBA00022801"/>
    </source>
</evidence>
<dbReference type="EMBL" id="JAFIMR010000002">
    <property type="protein sequence ID" value="KAI1880770.1"/>
    <property type="molecule type" value="Genomic_DNA"/>
</dbReference>
<dbReference type="GO" id="GO:0004190">
    <property type="term" value="F:aspartic-type endopeptidase activity"/>
    <property type="evidence" value="ECO:0007669"/>
    <property type="project" value="UniProtKB-KW"/>
</dbReference>
<dbReference type="GO" id="GO:0006508">
    <property type="term" value="P:proteolysis"/>
    <property type="evidence" value="ECO:0007669"/>
    <property type="project" value="UniProtKB-KW"/>
</dbReference>
<evidence type="ECO:0000256" key="9">
    <source>
        <dbReference type="SAM" id="SignalP"/>
    </source>
</evidence>
<evidence type="ECO:0000313" key="11">
    <source>
        <dbReference type="EMBL" id="KAI1880770.1"/>
    </source>
</evidence>
<name>A0A9P9WX69_9PEZI</name>
<keyword evidence="7" id="KW-1015">Disulfide bond</keyword>
<comment type="caution">
    <text evidence="11">The sequence shown here is derived from an EMBL/GenBank/DDBJ whole genome shotgun (WGS) entry which is preliminary data.</text>
</comment>
<dbReference type="PANTHER" id="PTHR47966">
    <property type="entry name" value="BETA-SITE APP-CLEAVING ENZYME, ISOFORM A-RELATED"/>
    <property type="match status" value="1"/>
</dbReference>
<organism evidence="11 12">
    <name type="scientific">Neoarthrinium moseri</name>
    <dbReference type="NCBI Taxonomy" id="1658444"/>
    <lineage>
        <taxon>Eukaryota</taxon>
        <taxon>Fungi</taxon>
        <taxon>Dikarya</taxon>
        <taxon>Ascomycota</taxon>
        <taxon>Pezizomycotina</taxon>
        <taxon>Sordariomycetes</taxon>
        <taxon>Xylariomycetidae</taxon>
        <taxon>Amphisphaeriales</taxon>
        <taxon>Apiosporaceae</taxon>
        <taxon>Neoarthrinium</taxon>
    </lineage>
</organism>
<dbReference type="Proteomes" id="UP000829685">
    <property type="component" value="Unassembled WGS sequence"/>
</dbReference>
<dbReference type="Pfam" id="PF00026">
    <property type="entry name" value="Asp"/>
    <property type="match status" value="1"/>
</dbReference>
<dbReference type="InterPro" id="IPR021109">
    <property type="entry name" value="Peptidase_aspartic_dom_sf"/>
</dbReference>
<dbReference type="PANTHER" id="PTHR47966:SF65">
    <property type="entry name" value="ASPARTIC-TYPE ENDOPEPTIDASE"/>
    <property type="match status" value="1"/>
</dbReference>
<dbReference type="InterPro" id="IPR001969">
    <property type="entry name" value="Aspartic_peptidase_AS"/>
</dbReference>